<evidence type="ECO:0000256" key="2">
    <source>
        <dbReference type="ARBA" id="ARBA00022679"/>
    </source>
</evidence>
<dbReference type="PROSITE" id="PS51191">
    <property type="entry name" value="FEMABX"/>
    <property type="match status" value="1"/>
</dbReference>
<evidence type="ECO:0000256" key="1">
    <source>
        <dbReference type="ARBA" id="ARBA00009943"/>
    </source>
</evidence>
<keyword evidence="5" id="KW-0012">Acyltransferase</keyword>
<keyword evidence="4" id="KW-0573">Peptidoglycan synthesis</keyword>
<reference evidence="7 8" key="1">
    <citation type="submission" date="2020-07" db="EMBL/GenBank/DDBJ databases">
        <title>Sequencing the genomes of 1000 actinobacteria strains.</title>
        <authorList>
            <person name="Klenk H.-P."/>
        </authorList>
    </citation>
    <scope>NUCLEOTIDE SEQUENCE [LARGE SCALE GENOMIC DNA]</scope>
    <source>
        <strain evidence="7 8">DSM 23737</strain>
    </source>
</reference>
<dbReference type="Gene3D" id="3.40.630.30">
    <property type="match status" value="2"/>
</dbReference>
<dbReference type="Proteomes" id="UP000524237">
    <property type="component" value="Unassembled WGS sequence"/>
</dbReference>
<dbReference type="InterPro" id="IPR016181">
    <property type="entry name" value="Acyl_CoA_acyltransferase"/>
</dbReference>
<evidence type="ECO:0000256" key="3">
    <source>
        <dbReference type="ARBA" id="ARBA00022960"/>
    </source>
</evidence>
<evidence type="ECO:0000256" key="6">
    <source>
        <dbReference type="ARBA" id="ARBA00023316"/>
    </source>
</evidence>
<dbReference type="GO" id="GO:0071555">
    <property type="term" value="P:cell wall organization"/>
    <property type="evidence" value="ECO:0007669"/>
    <property type="project" value="UniProtKB-KW"/>
</dbReference>
<dbReference type="PANTHER" id="PTHR36174:SF1">
    <property type="entry name" value="LIPID II:GLYCINE GLYCYLTRANSFERASE"/>
    <property type="match status" value="1"/>
</dbReference>
<organism evidence="7 8">
    <name type="scientific">Alpinimonas psychrophila</name>
    <dbReference type="NCBI Taxonomy" id="748908"/>
    <lineage>
        <taxon>Bacteria</taxon>
        <taxon>Bacillati</taxon>
        <taxon>Actinomycetota</taxon>
        <taxon>Actinomycetes</taxon>
        <taxon>Micrococcales</taxon>
        <taxon>Microbacteriaceae</taxon>
        <taxon>Alpinimonas</taxon>
    </lineage>
</organism>
<dbReference type="SUPFAM" id="SSF55729">
    <property type="entry name" value="Acyl-CoA N-acyltransferases (Nat)"/>
    <property type="match status" value="2"/>
</dbReference>
<dbReference type="GO" id="GO:0016755">
    <property type="term" value="F:aminoacyltransferase activity"/>
    <property type="evidence" value="ECO:0007669"/>
    <property type="project" value="InterPro"/>
</dbReference>
<dbReference type="Pfam" id="PF02388">
    <property type="entry name" value="FemAB"/>
    <property type="match status" value="2"/>
</dbReference>
<dbReference type="GO" id="GO:0008360">
    <property type="term" value="P:regulation of cell shape"/>
    <property type="evidence" value="ECO:0007669"/>
    <property type="project" value="UniProtKB-KW"/>
</dbReference>
<evidence type="ECO:0000256" key="4">
    <source>
        <dbReference type="ARBA" id="ARBA00022984"/>
    </source>
</evidence>
<keyword evidence="3" id="KW-0133">Cell shape</keyword>
<evidence type="ECO:0000256" key="5">
    <source>
        <dbReference type="ARBA" id="ARBA00023315"/>
    </source>
</evidence>
<keyword evidence="6" id="KW-0961">Cell wall biogenesis/degradation</keyword>
<protein>
    <submittedName>
        <fullName evidence="7">Lipid II:glycine glycyltransferase (Peptidoglycan interpeptide bridge formation enzyme)</fullName>
    </submittedName>
</protein>
<sequence>MGTAVTIDFATAAELARWDELILANPDGGDVWRSRDYAEQKRLGHYTPRYIVVRGNELDNDRVGSGANAAWLPGANPWAMAFTVHEKSVPLVGKLWYLPKGPGFETLSEVVWATRILVDFAKDHGAFMMKIEPRLTFQHAALSADLVAARALVRADLTGEGFVEALPIIPNASTVFVDLTSEPGDVTDGTVNDVLLKNIGQKARYAINRARRDGVTVAQVAATDENCALMFGLLAATADGSFGIRSQQYYTTFWKRFEVSGHGQLFFAYFEGQLVAGAFAMIFGNRSTYKDGASLRKKTGYGASHLMQFEVMIWARAQGSVLHDLCGSPAADELADTEHPFYGIGLFKTSFSNRVTDYIGVWDYPLNATKYRFWVSFAERAARRLSLIVRKDPYY</sequence>
<evidence type="ECO:0000313" key="7">
    <source>
        <dbReference type="EMBL" id="MBA8828752.1"/>
    </source>
</evidence>
<dbReference type="InterPro" id="IPR003447">
    <property type="entry name" value="FEMABX"/>
</dbReference>
<keyword evidence="2 7" id="KW-0808">Transferase</keyword>
<dbReference type="RefSeq" id="WP_182484128.1">
    <property type="nucleotide sequence ID" value="NZ_JACGWU010000001.1"/>
</dbReference>
<gene>
    <name evidence="7" type="ORF">FB555_000823</name>
</gene>
<dbReference type="EMBL" id="JACGWU010000001">
    <property type="protein sequence ID" value="MBA8828752.1"/>
    <property type="molecule type" value="Genomic_DNA"/>
</dbReference>
<dbReference type="AlphaFoldDB" id="A0A7W3PNS6"/>
<comment type="caution">
    <text evidence="7">The sequence shown here is derived from an EMBL/GenBank/DDBJ whole genome shotgun (WGS) entry which is preliminary data.</text>
</comment>
<dbReference type="GO" id="GO:0009252">
    <property type="term" value="P:peptidoglycan biosynthetic process"/>
    <property type="evidence" value="ECO:0007669"/>
    <property type="project" value="UniProtKB-KW"/>
</dbReference>
<name>A0A7W3PNS6_9MICO</name>
<keyword evidence="8" id="KW-1185">Reference proteome</keyword>
<dbReference type="PANTHER" id="PTHR36174">
    <property type="entry name" value="LIPID II:GLYCINE GLYCYLTRANSFERASE"/>
    <property type="match status" value="1"/>
</dbReference>
<dbReference type="InterPro" id="IPR050644">
    <property type="entry name" value="PG_Glycine_Bridge_Synth"/>
</dbReference>
<accession>A0A7W3PNS6</accession>
<comment type="similarity">
    <text evidence="1">Belongs to the FemABX family.</text>
</comment>
<proteinExistence type="inferred from homology"/>
<evidence type="ECO:0000313" key="8">
    <source>
        <dbReference type="Proteomes" id="UP000524237"/>
    </source>
</evidence>